<dbReference type="SUPFAM" id="SSF51556">
    <property type="entry name" value="Metallo-dependent hydrolases"/>
    <property type="match status" value="1"/>
</dbReference>
<keyword evidence="3" id="KW-1185">Reference proteome</keyword>
<reference evidence="2 3" key="1">
    <citation type="submission" date="2021-11" db="EMBL/GenBank/DDBJ databases">
        <authorList>
            <person name="Depoorter E."/>
        </authorList>
    </citation>
    <scope>NUCLEOTIDE SEQUENCE [LARGE SCALE GENOMIC DNA]</scope>
    <source>
        <strain evidence="2 3">LMG 24289</strain>
    </source>
</reference>
<dbReference type="Proteomes" id="UP000789707">
    <property type="component" value="Unassembled WGS sequence"/>
</dbReference>
<feature type="domain" description="Amidohydrolase 3" evidence="1">
    <location>
        <begin position="48"/>
        <end position="526"/>
    </location>
</feature>
<gene>
    <name evidence="2" type="primary">nfdA_2</name>
    <name evidence="2" type="ORF">WFA24289_00110</name>
</gene>
<dbReference type="Gene3D" id="2.30.40.10">
    <property type="entry name" value="Urease, subunit C, domain 1"/>
    <property type="match status" value="1"/>
</dbReference>
<dbReference type="InterPro" id="IPR032466">
    <property type="entry name" value="Metal_Hydrolase"/>
</dbReference>
<protein>
    <submittedName>
        <fullName evidence="2">N-substituted formamide deformylase</fullName>
        <ecNumber evidence="2">3.5.1.91</ecNumber>
    </submittedName>
</protein>
<evidence type="ECO:0000259" key="1">
    <source>
        <dbReference type="Pfam" id="PF07969"/>
    </source>
</evidence>
<name>A0ABN8BDL9_9LACO</name>
<organism evidence="2 3">
    <name type="scientific">Periweissella fabaria</name>
    <dbReference type="NCBI Taxonomy" id="546157"/>
    <lineage>
        <taxon>Bacteria</taxon>
        <taxon>Bacillati</taxon>
        <taxon>Bacillota</taxon>
        <taxon>Bacilli</taxon>
        <taxon>Lactobacillales</taxon>
        <taxon>Lactobacillaceae</taxon>
        <taxon>Periweissella</taxon>
    </lineage>
</organism>
<dbReference type="PANTHER" id="PTHR22642:SF2">
    <property type="entry name" value="PROTEIN LONG AFTER FAR-RED 3"/>
    <property type="match status" value="1"/>
</dbReference>
<accession>A0ABN8BDL9</accession>
<dbReference type="SUPFAM" id="SSF51338">
    <property type="entry name" value="Composite domain of metallo-dependent hydrolases"/>
    <property type="match status" value="1"/>
</dbReference>
<dbReference type="Gene3D" id="3.10.310.70">
    <property type="match status" value="1"/>
</dbReference>
<dbReference type="GO" id="GO:0016787">
    <property type="term" value="F:hydrolase activity"/>
    <property type="evidence" value="ECO:0007669"/>
    <property type="project" value="UniProtKB-KW"/>
</dbReference>
<dbReference type="Pfam" id="PF07969">
    <property type="entry name" value="Amidohydro_3"/>
    <property type="match status" value="1"/>
</dbReference>
<dbReference type="PANTHER" id="PTHR22642">
    <property type="entry name" value="IMIDAZOLONEPROPIONASE"/>
    <property type="match status" value="1"/>
</dbReference>
<dbReference type="Gene3D" id="3.20.20.140">
    <property type="entry name" value="Metal-dependent hydrolases"/>
    <property type="match status" value="1"/>
</dbReference>
<dbReference type="EC" id="3.5.1.91" evidence="2"/>
<comment type="caution">
    <text evidence="2">The sequence shown here is derived from an EMBL/GenBank/DDBJ whole genome shotgun (WGS) entry which is preliminary data.</text>
</comment>
<proteinExistence type="predicted"/>
<keyword evidence="2" id="KW-0378">Hydrolase</keyword>
<dbReference type="EMBL" id="CAKKNS010000001">
    <property type="protein sequence ID" value="CAH0415812.1"/>
    <property type="molecule type" value="Genomic_DNA"/>
</dbReference>
<dbReference type="InterPro" id="IPR011059">
    <property type="entry name" value="Metal-dep_hydrolase_composite"/>
</dbReference>
<evidence type="ECO:0000313" key="2">
    <source>
        <dbReference type="EMBL" id="CAH0415812.1"/>
    </source>
</evidence>
<dbReference type="RefSeq" id="WP_230095892.1">
    <property type="nucleotide sequence ID" value="NZ_CAKKNS010000001.1"/>
</dbReference>
<dbReference type="InterPro" id="IPR013108">
    <property type="entry name" value="Amidohydro_3"/>
</dbReference>
<sequence>MTTWYLKSNKIFDSVTATTYAGVLTITGERITAIERTSTPILATDTPVVDYGDQLVLPGFIDAHQHIYLSALVHAQVLHYVSGVTPADVAQQVTQLTSKKGWKLGIGFYASEFPQQQTPTAADLDRLDAHTPIMVIAGDAHSVWLNSAAMATIDIPMLVAANYGGQAVQRDGQYTGFFEEGIAIAILAQVLKGLYPPTPQLYLEYAMHLNTMGITGVADLALSGSAPDDLIYPNVYQQIKATSTLRTSIYPAMRPDITKIKQISTEFSDEKRIQFGGVKQFYDGVTSTQTAYLKQPYPKSDVSGSPLLPQQTLFDLIMTANQHGWPIRVHTVGDAAVWQTLTAFAAANQRYPLPAGKVNTLEHLELIDQADLQLIGASQAILSVQPSHALIGYETLDLEVGPQRVNNMFLFKDFITAGAQLAFGTDSPIVIDNTPLETLFYATTRRTLANNAQAVFKPTQALPMTTAILAHTKYAAQAIGRTDIGTIAIGKFADLVVLDTDILTISPTALLDVKVMATIFNGQQVFKNDNK</sequence>
<evidence type="ECO:0000313" key="3">
    <source>
        <dbReference type="Proteomes" id="UP000789707"/>
    </source>
</evidence>